<organism evidence="1 2">
    <name type="scientific">Naegleria fowleri</name>
    <name type="common">Brain eating amoeba</name>
    <dbReference type="NCBI Taxonomy" id="5763"/>
    <lineage>
        <taxon>Eukaryota</taxon>
        <taxon>Discoba</taxon>
        <taxon>Heterolobosea</taxon>
        <taxon>Tetramitia</taxon>
        <taxon>Eutetramitia</taxon>
        <taxon>Vahlkampfiidae</taxon>
        <taxon>Naegleria</taxon>
    </lineage>
</organism>
<comment type="caution">
    <text evidence="1">The sequence shown here is derived from an EMBL/GenBank/DDBJ whole genome shotgun (WGS) entry which is preliminary data.</text>
</comment>
<dbReference type="PANTHER" id="PTHR45011:SF1">
    <property type="entry name" value="DAP3-BINDING CELL DEATH ENHANCER 1"/>
    <property type="match status" value="1"/>
</dbReference>
<dbReference type="InterPro" id="IPR011990">
    <property type="entry name" value="TPR-like_helical_dom_sf"/>
</dbReference>
<dbReference type="SMART" id="SM00671">
    <property type="entry name" value="SEL1"/>
    <property type="match status" value="7"/>
</dbReference>
<name>A0A6A5C2R5_NAEFO</name>
<evidence type="ECO:0000313" key="1">
    <source>
        <dbReference type="EMBL" id="KAF0979539.1"/>
    </source>
</evidence>
<dbReference type="SUPFAM" id="SSF81901">
    <property type="entry name" value="HCP-like"/>
    <property type="match status" value="2"/>
</dbReference>
<dbReference type="Gene3D" id="1.25.40.10">
    <property type="entry name" value="Tetratricopeptide repeat domain"/>
    <property type="match status" value="3"/>
</dbReference>
<dbReference type="VEuPathDB" id="AmoebaDB:NfTy_045830"/>
<dbReference type="InterPro" id="IPR052748">
    <property type="entry name" value="ISR_Activator"/>
</dbReference>
<gene>
    <name evidence="1" type="ORF">FDP41_001456</name>
</gene>
<sequence length="334" mass="37839">MEKPDEEKGRKLLLQIANENQWKYEPVENRDLDNENYLSYVGVIYNIGALYAAHDHNYEKALEWFLKAAEHGHALAEFNIGGLYFNGMGVEKDDEVSLEWYRRSASGGYPKSQFYVGKMLLNKANGLPVTTVPSHKVQLVTEAIQNLEMAALQGVQDAQLYLAHLYMQGQLVKQDMKQAIALLTQLAKKGNVTAQSNLGAFYMSGVKDVLPKDRAIGAQWLSKAAAYGDVSAQYNLGVYHYECKEYEKSMNWYMKAANQGYFHAERCMGLLYLKGEGTTQDYPKAMDYLKKATSKGDSFAMKILAVMYRDGLGVEKDLNVAEQWRPMAHQYEKK</sequence>
<protein>
    <submittedName>
        <fullName evidence="1">Uncharacterized protein</fullName>
    </submittedName>
</protein>
<dbReference type="EMBL" id="VFQX01000025">
    <property type="protein sequence ID" value="KAF0979539.1"/>
    <property type="molecule type" value="Genomic_DNA"/>
</dbReference>
<dbReference type="InterPro" id="IPR006597">
    <property type="entry name" value="Sel1-like"/>
</dbReference>
<dbReference type="RefSeq" id="XP_044564252.1">
    <property type="nucleotide sequence ID" value="XM_044704542.1"/>
</dbReference>
<dbReference type="VEuPathDB" id="AmoebaDB:NF0126210"/>
<dbReference type="OMA" id="QLNLGWM"/>
<proteinExistence type="predicted"/>
<dbReference type="Proteomes" id="UP000444721">
    <property type="component" value="Unassembled WGS sequence"/>
</dbReference>
<keyword evidence="2" id="KW-1185">Reference proteome</keyword>
<dbReference type="Pfam" id="PF08238">
    <property type="entry name" value="Sel1"/>
    <property type="match status" value="7"/>
</dbReference>
<reference evidence="1 2" key="1">
    <citation type="journal article" date="2019" name="Sci. Rep.">
        <title>Nanopore sequencing improves the draft genome of the human pathogenic amoeba Naegleria fowleri.</title>
        <authorList>
            <person name="Liechti N."/>
            <person name="Schurch N."/>
            <person name="Bruggmann R."/>
            <person name="Wittwer M."/>
        </authorList>
    </citation>
    <scope>NUCLEOTIDE SEQUENCE [LARGE SCALE GENOMIC DNA]</scope>
    <source>
        <strain evidence="1 2">ATCC 30894</strain>
    </source>
</reference>
<accession>A0A6A5C2R5</accession>
<dbReference type="PANTHER" id="PTHR45011">
    <property type="entry name" value="DAP3-BINDING CELL DEATH ENHANCER 1"/>
    <property type="match status" value="1"/>
</dbReference>
<dbReference type="GeneID" id="68108674"/>
<dbReference type="OrthoDB" id="272077at2759"/>
<dbReference type="AlphaFoldDB" id="A0A6A5C2R5"/>
<evidence type="ECO:0000313" key="2">
    <source>
        <dbReference type="Proteomes" id="UP000444721"/>
    </source>
</evidence>
<dbReference type="VEuPathDB" id="AmoebaDB:FDP41_001456"/>